<sequence length="250" mass="28330">MNIELDVHTHTIASGHAYSTIREMAKEASNKGLKLLGITEHATGIPGTCAPIYFANLRVVPREMYGVELMLGAEINILDYDGKLSLEDRIIDKLDIRIAGIHHHCYTHGTMEQNTNAIMEAIKNPRIDIISHPDDGDCPLNYEVIVQAAKEYNTLLELNNNSLNPINNRKNARENNINMLELCKKYNVEIIVSSDAHIDTDICKYDLAYEVLKEVNFPEELIINRSIEKFKHKINLNRIAAHKNNMIITS</sequence>
<dbReference type="Pfam" id="PF02811">
    <property type="entry name" value="PHP"/>
    <property type="match status" value="1"/>
</dbReference>
<protein>
    <submittedName>
        <fullName evidence="2">Putative hydrolase</fullName>
    </submittedName>
</protein>
<dbReference type="RefSeq" id="WP_073016931.1">
    <property type="nucleotide sequence ID" value="NZ_FQXU01000004.1"/>
</dbReference>
<evidence type="ECO:0000313" key="3">
    <source>
        <dbReference type="Proteomes" id="UP000184241"/>
    </source>
</evidence>
<dbReference type="SUPFAM" id="SSF89550">
    <property type="entry name" value="PHP domain-like"/>
    <property type="match status" value="1"/>
</dbReference>
<accession>A0A1M5VU67</accession>
<keyword evidence="2" id="KW-0378">Hydrolase</keyword>
<dbReference type="AlphaFoldDB" id="A0A1M5VU67"/>
<dbReference type="InterPro" id="IPR004013">
    <property type="entry name" value="PHP_dom"/>
</dbReference>
<dbReference type="Gene3D" id="3.20.20.140">
    <property type="entry name" value="Metal-dependent hydrolases"/>
    <property type="match status" value="1"/>
</dbReference>
<evidence type="ECO:0000313" key="2">
    <source>
        <dbReference type="EMBL" id="SHH78473.1"/>
    </source>
</evidence>
<dbReference type="Proteomes" id="UP000184241">
    <property type="component" value="Unassembled WGS sequence"/>
</dbReference>
<dbReference type="NCBIfam" id="NF006702">
    <property type="entry name" value="PRK09248.1"/>
    <property type="match status" value="1"/>
</dbReference>
<dbReference type="GO" id="GO:0042578">
    <property type="term" value="F:phosphoric ester hydrolase activity"/>
    <property type="evidence" value="ECO:0007669"/>
    <property type="project" value="TreeGrafter"/>
</dbReference>
<feature type="domain" description="Polymerase/histidinol phosphatase N-terminal" evidence="1">
    <location>
        <begin position="5"/>
        <end position="79"/>
    </location>
</feature>
<dbReference type="PANTHER" id="PTHR36928">
    <property type="entry name" value="PHOSPHATASE YCDX-RELATED"/>
    <property type="match status" value="1"/>
</dbReference>
<name>A0A1M5VU67_9CLOT</name>
<evidence type="ECO:0000259" key="1">
    <source>
        <dbReference type="SMART" id="SM00481"/>
    </source>
</evidence>
<dbReference type="PANTHER" id="PTHR36928:SF1">
    <property type="entry name" value="PHOSPHATASE YCDX-RELATED"/>
    <property type="match status" value="1"/>
</dbReference>
<dbReference type="CDD" id="cd07437">
    <property type="entry name" value="PHP_HisPPase_Ycdx_like"/>
    <property type="match status" value="1"/>
</dbReference>
<gene>
    <name evidence="2" type="ORF">SAMN02745941_00782</name>
</gene>
<dbReference type="GO" id="GO:0008270">
    <property type="term" value="F:zinc ion binding"/>
    <property type="evidence" value="ECO:0007669"/>
    <property type="project" value="TreeGrafter"/>
</dbReference>
<dbReference type="InterPro" id="IPR050243">
    <property type="entry name" value="PHP_phosphatase"/>
</dbReference>
<dbReference type="SMART" id="SM00481">
    <property type="entry name" value="POLIIIAc"/>
    <property type="match status" value="1"/>
</dbReference>
<dbReference type="EMBL" id="FQXU01000004">
    <property type="protein sequence ID" value="SHH78473.1"/>
    <property type="molecule type" value="Genomic_DNA"/>
</dbReference>
<dbReference type="InterPro" id="IPR016195">
    <property type="entry name" value="Pol/histidinol_Pase-like"/>
</dbReference>
<organism evidence="2 3">
    <name type="scientific">Clostridium intestinale DSM 6191</name>
    <dbReference type="NCBI Taxonomy" id="1121320"/>
    <lineage>
        <taxon>Bacteria</taxon>
        <taxon>Bacillati</taxon>
        <taxon>Bacillota</taxon>
        <taxon>Clostridia</taxon>
        <taxon>Eubacteriales</taxon>
        <taxon>Clostridiaceae</taxon>
        <taxon>Clostridium</taxon>
    </lineage>
</organism>
<proteinExistence type="predicted"/>
<dbReference type="GO" id="GO:0005829">
    <property type="term" value="C:cytosol"/>
    <property type="evidence" value="ECO:0007669"/>
    <property type="project" value="TreeGrafter"/>
</dbReference>
<dbReference type="InterPro" id="IPR003141">
    <property type="entry name" value="Pol/His_phosphatase_N"/>
</dbReference>
<reference evidence="2 3" key="1">
    <citation type="submission" date="2016-11" db="EMBL/GenBank/DDBJ databases">
        <authorList>
            <person name="Jaros S."/>
            <person name="Januszkiewicz K."/>
            <person name="Wedrychowicz H."/>
        </authorList>
    </citation>
    <scope>NUCLEOTIDE SEQUENCE [LARGE SCALE GENOMIC DNA]</scope>
    <source>
        <strain evidence="2 3">DSM 6191</strain>
    </source>
</reference>